<keyword evidence="3" id="KW-0012">Acyltransferase</keyword>
<comment type="catalytic activity">
    <reaction evidence="3">
        <text>glutathione + H2O = L-cysteinylglycine + L-glutamate</text>
        <dbReference type="Rhea" id="RHEA:28807"/>
        <dbReference type="ChEBI" id="CHEBI:15377"/>
        <dbReference type="ChEBI" id="CHEBI:29985"/>
        <dbReference type="ChEBI" id="CHEBI:57925"/>
        <dbReference type="ChEBI" id="CHEBI:61694"/>
        <dbReference type="EC" id="3.4.19.13"/>
    </reaction>
</comment>
<dbReference type="SUPFAM" id="SSF56235">
    <property type="entry name" value="N-terminal nucleophile aminohydrolases (Ntn hydrolases)"/>
    <property type="match status" value="1"/>
</dbReference>
<protein>
    <recommendedName>
        <fullName evidence="3">Glutathione hydrolase</fullName>
        <ecNumber evidence="3">2.3.2.2</ecNumber>
        <ecNumber evidence="3">3.4.19.13</ecNumber>
    </recommendedName>
    <alternativeName>
        <fullName evidence="3">Gamma-glutamyltransferase</fullName>
    </alternativeName>
    <alternativeName>
        <fullName evidence="3">Gamma-glutamyltranspeptidase</fullName>
    </alternativeName>
</protein>
<keyword evidence="3" id="KW-0378">Hydrolase</keyword>
<dbReference type="PANTHER" id="PTHR11686">
    <property type="entry name" value="GAMMA GLUTAMYL TRANSPEPTIDASE"/>
    <property type="match status" value="1"/>
</dbReference>
<comment type="function">
    <text evidence="3">Cleaves the gamma-glutamyl peptide bond of glutathione and glutathione conjugates.</text>
</comment>
<dbReference type="UniPathway" id="UPA00204"/>
<dbReference type="Gene3D" id="3.60.20.40">
    <property type="match status" value="1"/>
</dbReference>
<comment type="pathway">
    <text evidence="3">Sulfur metabolism; glutathione metabolism.</text>
</comment>
<organism evidence="4">
    <name type="scientific">Brassica napus</name>
    <name type="common">Rape</name>
    <dbReference type="NCBI Taxonomy" id="3708"/>
    <lineage>
        <taxon>Eukaryota</taxon>
        <taxon>Viridiplantae</taxon>
        <taxon>Streptophyta</taxon>
        <taxon>Embryophyta</taxon>
        <taxon>Tracheophyta</taxon>
        <taxon>Spermatophyta</taxon>
        <taxon>Magnoliopsida</taxon>
        <taxon>eudicotyledons</taxon>
        <taxon>Gunneridae</taxon>
        <taxon>Pentapetalae</taxon>
        <taxon>rosids</taxon>
        <taxon>malvids</taxon>
        <taxon>Brassicales</taxon>
        <taxon>Brassicaceae</taxon>
        <taxon>Brassiceae</taxon>
        <taxon>Brassica</taxon>
    </lineage>
</organism>
<dbReference type="Pfam" id="PF01019">
    <property type="entry name" value="G_glu_transpept"/>
    <property type="match status" value="2"/>
</dbReference>
<dbReference type="InterPro" id="IPR029055">
    <property type="entry name" value="Ntn_hydrolases_N"/>
</dbReference>
<gene>
    <name evidence="4" type="ORF">DARMORV10_C03P78070.1</name>
</gene>
<dbReference type="EMBL" id="HG994367">
    <property type="protein sequence ID" value="CAF1710039.1"/>
    <property type="molecule type" value="Genomic_DNA"/>
</dbReference>
<feature type="binding site" evidence="2">
    <location>
        <begin position="387"/>
        <end position="389"/>
    </location>
    <ligand>
        <name>L-glutamate</name>
        <dbReference type="ChEBI" id="CHEBI:29985"/>
    </ligand>
</feature>
<dbReference type="Proteomes" id="UP001295469">
    <property type="component" value="Chromosome C03"/>
</dbReference>
<sequence length="552" mass="59739">FFLSSVINIWFDSSSTVARTVTIVLLRFAFLQNSADKKRQHSIVASNAAVATNHGQCSKIGINVLHQGGNAIDAYVAVALCLGVVNPGSSGLGGGSFAVVKMASGKEIAYDFREIAPLRATEDMYGGNLELKKKGPLSVAVPGEVAGLFTAWKQLGKLPWKQLVYPAEKLAAEGYMISKYLYMQMNATRDDTLADKGGLSELFASNGELKKPGTIVCNPKLAFTLKQIAEHGPKVFYNGTVGVNLVNDIQKLGGIVTLKDLHSYKVKVKKPLSNDILGYRLLGMPPPSSGGSSMVLILNILSQYGIPKGVAGPLGVHRLVEALKHAFAVVSDMLSPKFAQELKKKINDDKTFDPKYYGGKWNEIHDHGTSHFSIIDKERNVVAMTTTINDVPPPAPANFICPGKRPLSSMSPTIVLKGSKGQCFPCFGFRAQDGKVKAAVGVNGGLYHSRATQVFLNHFFPQHGYSLFRHGSKNLPPAETKLYEDWRTVYNDHFELPKETRDVLENKGHVLTPIADGAISQLIVVESGGNSNGTNRLVAVSDPRKGGFHSGY</sequence>
<evidence type="ECO:0000256" key="2">
    <source>
        <dbReference type="PIRSR" id="PIRSR600101-2"/>
    </source>
</evidence>
<proteinExistence type="predicted"/>
<feature type="active site" description="Nucleophile" evidence="1">
    <location>
        <position position="369"/>
    </location>
</feature>
<dbReference type="PANTHER" id="PTHR11686:SF34">
    <property type="entry name" value="GLUTATHIONE HYDROLASE 1-RELATED"/>
    <property type="match status" value="1"/>
</dbReference>
<dbReference type="GO" id="GO:0006751">
    <property type="term" value="P:glutathione catabolic process"/>
    <property type="evidence" value="ECO:0007669"/>
    <property type="project" value="UniProtKB-UniRule"/>
</dbReference>
<comment type="catalytic activity">
    <reaction evidence="3">
        <text>an N-terminal (5-L-glutamyl)-[peptide] + an alpha-amino acid = 5-L-glutamyl amino acid + an N-terminal L-alpha-aminoacyl-[peptide]</text>
        <dbReference type="Rhea" id="RHEA:23904"/>
        <dbReference type="Rhea" id="RHEA-COMP:9780"/>
        <dbReference type="Rhea" id="RHEA-COMP:9795"/>
        <dbReference type="ChEBI" id="CHEBI:77644"/>
        <dbReference type="ChEBI" id="CHEBI:78597"/>
        <dbReference type="ChEBI" id="CHEBI:78599"/>
        <dbReference type="ChEBI" id="CHEBI:78608"/>
        <dbReference type="EC" id="2.3.2.2"/>
    </reaction>
</comment>
<dbReference type="AlphaFoldDB" id="A0A816II14"/>
<evidence type="ECO:0000256" key="1">
    <source>
        <dbReference type="PIRSR" id="PIRSR600101-1"/>
    </source>
</evidence>
<feature type="non-terminal residue" evidence="4">
    <location>
        <position position="1"/>
    </location>
</feature>
<feature type="binding site" evidence="2">
    <location>
        <position position="445"/>
    </location>
    <ligand>
        <name>L-glutamate</name>
        <dbReference type="ChEBI" id="CHEBI:29985"/>
    </ligand>
</feature>
<dbReference type="Gene3D" id="1.10.246.130">
    <property type="match status" value="1"/>
</dbReference>
<comment type="catalytic activity">
    <reaction evidence="3">
        <text>an S-substituted glutathione + H2O = an S-substituted L-cysteinylglycine + L-glutamate</text>
        <dbReference type="Rhea" id="RHEA:59468"/>
        <dbReference type="ChEBI" id="CHEBI:15377"/>
        <dbReference type="ChEBI" id="CHEBI:29985"/>
        <dbReference type="ChEBI" id="CHEBI:90779"/>
        <dbReference type="ChEBI" id="CHEBI:143103"/>
        <dbReference type="EC" id="3.4.19.13"/>
    </reaction>
</comment>
<dbReference type="PRINTS" id="PR01210">
    <property type="entry name" value="GGTRANSPTASE"/>
</dbReference>
<dbReference type="InterPro" id="IPR000101">
    <property type="entry name" value="GGT_peptidase"/>
</dbReference>
<keyword evidence="3" id="KW-0808">Transferase</keyword>
<dbReference type="InterPro" id="IPR043138">
    <property type="entry name" value="GGT_lsub"/>
</dbReference>
<feature type="binding site" evidence="2">
    <location>
        <position position="113"/>
    </location>
    <ligand>
        <name>L-glutamate</name>
        <dbReference type="ChEBI" id="CHEBI:29985"/>
    </ligand>
</feature>
<evidence type="ECO:0000313" key="4">
    <source>
        <dbReference type="EMBL" id="CAF1710039.1"/>
    </source>
</evidence>
<reference evidence="4" key="1">
    <citation type="submission" date="2021-01" db="EMBL/GenBank/DDBJ databases">
        <authorList>
            <consortium name="Genoscope - CEA"/>
            <person name="William W."/>
        </authorList>
    </citation>
    <scope>NUCLEOTIDE SEQUENCE</scope>
</reference>
<dbReference type="GO" id="GO:0103068">
    <property type="term" value="F:leukotriene C4 gamma-glutamyl transferase activity"/>
    <property type="evidence" value="ECO:0007669"/>
    <property type="project" value="UniProtKB-EC"/>
</dbReference>
<evidence type="ECO:0000256" key="3">
    <source>
        <dbReference type="RuleBase" id="RU368068"/>
    </source>
</evidence>
<dbReference type="InterPro" id="IPR043137">
    <property type="entry name" value="GGT_ssub_C"/>
</dbReference>
<dbReference type="EC" id="3.4.19.13" evidence="3"/>
<feature type="binding site" evidence="2">
    <location>
        <begin position="408"/>
        <end position="409"/>
    </location>
    <ligand>
        <name>L-glutamate</name>
        <dbReference type="ChEBI" id="CHEBI:29985"/>
    </ligand>
</feature>
<accession>A0A816II14</accession>
<dbReference type="GO" id="GO:0036374">
    <property type="term" value="F:glutathione hydrolase activity"/>
    <property type="evidence" value="ECO:0007669"/>
    <property type="project" value="UniProtKB-UniRule"/>
</dbReference>
<name>A0A816II14_BRANA</name>
<dbReference type="EC" id="2.3.2.2" evidence="3"/>